<evidence type="ECO:0000256" key="2">
    <source>
        <dbReference type="ARBA" id="ARBA00022605"/>
    </source>
</evidence>
<dbReference type="GO" id="GO:0051287">
    <property type="term" value="F:NAD binding"/>
    <property type="evidence" value="ECO:0007669"/>
    <property type="project" value="InterPro"/>
</dbReference>
<name>A0A1F5UVA0_FRAXR</name>
<evidence type="ECO:0000256" key="7">
    <source>
        <dbReference type="PIRSR" id="PIRSR000148-1"/>
    </source>
</evidence>
<dbReference type="AlphaFoldDB" id="A0A1F5UVA0"/>
<dbReference type="CDD" id="cd18130">
    <property type="entry name" value="ASADH_C_arch_fung_like"/>
    <property type="match status" value="1"/>
</dbReference>
<proteinExistence type="inferred from homology"/>
<evidence type="ECO:0000313" key="9">
    <source>
        <dbReference type="EMBL" id="OGF55062.1"/>
    </source>
</evidence>
<dbReference type="GO" id="GO:0009088">
    <property type="term" value="P:threonine biosynthetic process"/>
    <property type="evidence" value="ECO:0007669"/>
    <property type="project" value="UniProtKB-KW"/>
</dbReference>
<evidence type="ECO:0000313" key="10">
    <source>
        <dbReference type="Proteomes" id="UP000179157"/>
    </source>
</evidence>
<dbReference type="PANTHER" id="PTHR46718:SF1">
    <property type="entry name" value="ASPARTATE-SEMIALDEHYDE DEHYDROGENASE"/>
    <property type="match status" value="1"/>
</dbReference>
<protein>
    <submittedName>
        <fullName evidence="9">Aspartate-semialdehyde dehydrogenase</fullName>
    </submittedName>
</protein>
<dbReference type="PANTHER" id="PTHR46718">
    <property type="entry name" value="ASPARTATE-SEMIALDEHYDE DEHYDROGENASE"/>
    <property type="match status" value="1"/>
</dbReference>
<dbReference type="Proteomes" id="UP000179157">
    <property type="component" value="Unassembled WGS sequence"/>
</dbReference>
<accession>A0A1F5UVA0</accession>
<dbReference type="NCBIfam" id="NF006416">
    <property type="entry name" value="PRK08664.1"/>
    <property type="match status" value="1"/>
</dbReference>
<dbReference type="FunFam" id="3.30.360.10:FF:000016">
    <property type="entry name" value="Probable aspartate-semialdehyde dehydrogenase"/>
    <property type="match status" value="1"/>
</dbReference>
<dbReference type="SUPFAM" id="SSF55347">
    <property type="entry name" value="Glyceraldehyde-3-phosphate dehydrogenase-like, C-terminal domain"/>
    <property type="match status" value="1"/>
</dbReference>
<keyword evidence="6" id="KW-0486">Methionine biosynthesis</keyword>
<keyword evidence="4" id="KW-0521">NADP</keyword>
<dbReference type="NCBIfam" id="TIGR00978">
    <property type="entry name" value="asd_EA"/>
    <property type="match status" value="1"/>
</dbReference>
<dbReference type="STRING" id="1817864.A2Z21_04520"/>
<dbReference type="InterPro" id="IPR012280">
    <property type="entry name" value="Semialdhyde_DH_dimer_dom"/>
</dbReference>
<dbReference type="SMART" id="SM00859">
    <property type="entry name" value="Semialdhyde_dh"/>
    <property type="match status" value="1"/>
</dbReference>
<evidence type="ECO:0000256" key="4">
    <source>
        <dbReference type="ARBA" id="ARBA00022857"/>
    </source>
</evidence>
<dbReference type="Gene3D" id="3.40.50.720">
    <property type="entry name" value="NAD(P)-binding Rossmann-like Domain"/>
    <property type="match status" value="1"/>
</dbReference>
<feature type="active site" description="Proton acceptor" evidence="7">
    <location>
        <position position="240"/>
    </location>
</feature>
<feature type="domain" description="Semialdehyde dehydrogenase NAD-binding" evidence="8">
    <location>
        <begin position="6"/>
        <end position="130"/>
    </location>
</feature>
<feature type="active site" description="Acyl-thioester intermediate" evidence="7">
    <location>
        <position position="147"/>
    </location>
</feature>
<dbReference type="Pfam" id="PF02774">
    <property type="entry name" value="Semialdhyde_dhC"/>
    <property type="match status" value="1"/>
</dbReference>
<organism evidence="9 10">
    <name type="scientific">Fraserbacteria sp. (strain RBG_16_55_9)</name>
    <dbReference type="NCBI Taxonomy" id="1817864"/>
    <lineage>
        <taxon>Bacteria</taxon>
        <taxon>Candidatus Fraseribacteriota</taxon>
    </lineage>
</organism>
<dbReference type="CDD" id="cd02315">
    <property type="entry name" value="ScASADH_like_N"/>
    <property type="match status" value="1"/>
</dbReference>
<comment type="caution">
    <text evidence="9">The sequence shown here is derived from an EMBL/GenBank/DDBJ whole genome shotgun (WGS) entry which is preliminary data.</text>
</comment>
<dbReference type="GO" id="GO:0050661">
    <property type="term" value="F:NADP binding"/>
    <property type="evidence" value="ECO:0007669"/>
    <property type="project" value="InterPro"/>
</dbReference>
<reference evidence="9 10" key="1">
    <citation type="journal article" date="2016" name="Nat. Commun.">
        <title>Thousands of microbial genomes shed light on interconnected biogeochemical processes in an aquifer system.</title>
        <authorList>
            <person name="Anantharaman K."/>
            <person name="Brown C.T."/>
            <person name="Hug L.A."/>
            <person name="Sharon I."/>
            <person name="Castelle C.J."/>
            <person name="Probst A.J."/>
            <person name="Thomas B.C."/>
            <person name="Singh A."/>
            <person name="Wilkins M.J."/>
            <person name="Karaoz U."/>
            <person name="Brodie E.L."/>
            <person name="Williams K.H."/>
            <person name="Hubbard S.S."/>
            <person name="Banfield J.F."/>
        </authorList>
    </citation>
    <scope>NUCLEOTIDE SEQUENCE [LARGE SCALE GENOMIC DNA]</scope>
    <source>
        <strain evidence="10">RBG_16_55_9</strain>
    </source>
</reference>
<dbReference type="InterPro" id="IPR000534">
    <property type="entry name" value="Semialdehyde_DH_NAD-bd"/>
</dbReference>
<evidence type="ECO:0000256" key="3">
    <source>
        <dbReference type="ARBA" id="ARBA00022697"/>
    </source>
</evidence>
<dbReference type="GO" id="GO:0009086">
    <property type="term" value="P:methionine biosynthetic process"/>
    <property type="evidence" value="ECO:0007669"/>
    <property type="project" value="UniProtKB-KW"/>
</dbReference>
<keyword evidence="5" id="KW-0560">Oxidoreductase</keyword>
<sequence>MERKLKVGILGATGMVGPRFVQLLDNHPWFEIEFLAASEKSSGKPYCEACSWKLPTLLPECVKHLLVRDPEPGFDAPVVFSGLDSRVAGSIEEAFAKAGYAVISNSSNHRMDEDVPLLIPEINPEHLQLVDSQRKRYKGFIVTNPNCSTITLSLALAPLEKQFGIESACVTTLQAVSGAGYPGVPSLDIVGNIIPFIANEEEKIETETRKIFGRVAKGKIQFHPMKLSAQTTRVAVLDGHTETVAVKLRAQAGLNEIKEAFKNYRALPQELQLPTAPARPIVLKDEADRPQPRLDVEIERGMATVVGRVRECPIFDAKFVILGHNTIRGAAGAAILNAELLKAQGYFD</sequence>
<evidence type="ECO:0000256" key="1">
    <source>
        <dbReference type="ARBA" id="ARBA00010584"/>
    </source>
</evidence>
<dbReference type="PIRSF" id="PIRSF000148">
    <property type="entry name" value="ASA_dh"/>
    <property type="match status" value="1"/>
</dbReference>
<keyword evidence="3" id="KW-0791">Threonine biosynthesis</keyword>
<dbReference type="InterPro" id="IPR036291">
    <property type="entry name" value="NAD(P)-bd_dom_sf"/>
</dbReference>
<evidence type="ECO:0000256" key="6">
    <source>
        <dbReference type="ARBA" id="ARBA00023167"/>
    </source>
</evidence>
<keyword evidence="2" id="KW-0028">Amino-acid biosynthesis</keyword>
<dbReference type="SUPFAM" id="SSF51735">
    <property type="entry name" value="NAD(P)-binding Rossmann-fold domains"/>
    <property type="match status" value="1"/>
</dbReference>
<gene>
    <name evidence="9" type="ORF">A2Z21_04520</name>
</gene>
<evidence type="ECO:0000259" key="8">
    <source>
        <dbReference type="SMART" id="SM00859"/>
    </source>
</evidence>
<dbReference type="EMBL" id="MFGX01000064">
    <property type="protein sequence ID" value="OGF55062.1"/>
    <property type="molecule type" value="Genomic_DNA"/>
</dbReference>
<dbReference type="InterPro" id="IPR051823">
    <property type="entry name" value="ASADH-related"/>
</dbReference>
<dbReference type="GO" id="GO:0004073">
    <property type="term" value="F:aspartate-semialdehyde dehydrogenase activity"/>
    <property type="evidence" value="ECO:0007669"/>
    <property type="project" value="TreeGrafter"/>
</dbReference>
<comment type="similarity">
    <text evidence="1">Belongs to the aspartate-semialdehyde dehydrogenase family.</text>
</comment>
<dbReference type="GO" id="GO:0046983">
    <property type="term" value="F:protein dimerization activity"/>
    <property type="evidence" value="ECO:0007669"/>
    <property type="project" value="InterPro"/>
</dbReference>
<dbReference type="Pfam" id="PF01118">
    <property type="entry name" value="Semialdhyde_dh"/>
    <property type="match status" value="1"/>
</dbReference>
<evidence type="ECO:0000256" key="5">
    <source>
        <dbReference type="ARBA" id="ARBA00023002"/>
    </source>
</evidence>
<dbReference type="Gene3D" id="3.30.360.10">
    <property type="entry name" value="Dihydrodipicolinate Reductase, domain 2"/>
    <property type="match status" value="1"/>
</dbReference>
<dbReference type="InterPro" id="IPR005676">
    <property type="entry name" value="Asp_semi-ald_DH_pep-lack"/>
</dbReference>